<name>A0AAF3EHK3_9BILA</name>
<dbReference type="WBParaSite" id="MBELARI_LOCUS13477">
    <property type="protein sequence ID" value="MBELARI_LOCUS13477"/>
    <property type="gene ID" value="MBELARI_LOCUS13477"/>
</dbReference>
<evidence type="ECO:0000313" key="1">
    <source>
        <dbReference type="Proteomes" id="UP000887575"/>
    </source>
</evidence>
<sequence length="111" mass="12030">MKYIFGALPHAAVPESKLKFAEKMSQSIAGMPMGTSFVTSSYPTTKHVMSQSTAPGFSLNSKGETNGDAMAQSQIIDAMLETSELAKTSLVYSPWTPVGTFRNRLKNSETF</sequence>
<evidence type="ECO:0000313" key="2">
    <source>
        <dbReference type="WBParaSite" id="MBELARI_LOCUS13477"/>
    </source>
</evidence>
<organism evidence="1 2">
    <name type="scientific">Mesorhabditis belari</name>
    <dbReference type="NCBI Taxonomy" id="2138241"/>
    <lineage>
        <taxon>Eukaryota</taxon>
        <taxon>Metazoa</taxon>
        <taxon>Ecdysozoa</taxon>
        <taxon>Nematoda</taxon>
        <taxon>Chromadorea</taxon>
        <taxon>Rhabditida</taxon>
        <taxon>Rhabditina</taxon>
        <taxon>Rhabditomorpha</taxon>
        <taxon>Rhabditoidea</taxon>
        <taxon>Rhabditidae</taxon>
        <taxon>Mesorhabditinae</taxon>
        <taxon>Mesorhabditis</taxon>
    </lineage>
</organism>
<proteinExistence type="predicted"/>
<accession>A0AAF3EHK3</accession>
<protein>
    <submittedName>
        <fullName evidence="2">Uncharacterized protein</fullName>
    </submittedName>
</protein>
<dbReference type="Proteomes" id="UP000887575">
    <property type="component" value="Unassembled WGS sequence"/>
</dbReference>
<keyword evidence="1" id="KW-1185">Reference proteome</keyword>
<reference evidence="2" key="1">
    <citation type="submission" date="2024-02" db="UniProtKB">
        <authorList>
            <consortium name="WormBaseParasite"/>
        </authorList>
    </citation>
    <scope>IDENTIFICATION</scope>
</reference>
<dbReference type="AlphaFoldDB" id="A0AAF3EHK3"/>